<gene>
    <name evidence="1" type="ORF">LCI18_004429</name>
</gene>
<accession>A0ACD3YX00</accession>
<organism evidence="1 2">
    <name type="scientific">Fusarium solani subsp. cucurbitae</name>
    <name type="common">Neocosmosporum cucurbitae</name>
    <dbReference type="NCBI Taxonomy" id="2747967"/>
    <lineage>
        <taxon>Eukaryota</taxon>
        <taxon>Fungi</taxon>
        <taxon>Dikarya</taxon>
        <taxon>Ascomycota</taxon>
        <taxon>Pezizomycotina</taxon>
        <taxon>Sordariomycetes</taxon>
        <taxon>Hypocreomycetidae</taxon>
        <taxon>Hypocreales</taxon>
        <taxon>Nectriaceae</taxon>
        <taxon>Fusarium</taxon>
        <taxon>Fusarium solani species complex</taxon>
    </lineage>
</organism>
<keyword evidence="2" id="KW-1185">Reference proteome</keyword>
<sequence>MLNPPFHAWMTSILEEKYRAVAHLPHAMRATGYRLTEPGKAAFNAVYGTSLDFYTYSNELDHPFALNFAISMEELARNQLPFLESSYPLERLEVDTHFVDVAGGFGNLSLFLAKKFPQATFSVQDHPFIIEHGQRACPPALKNRVKFFAHDMLSPQPKGTRPNKSKLIFLLKIILHDHGDEECKVILGNLLAAMEPGDRILIIDTAIPEVGGSLSSSMSDIIILAMFGCGHRTLSEFKALIHGCAEDLKIDVFTGGKEEFDGMVILDVQKK</sequence>
<reference evidence="1" key="1">
    <citation type="submission" date="2021-11" db="EMBL/GenBank/DDBJ databases">
        <title>Fusarium solani-melongenae Genome sequencing and assembly.</title>
        <authorList>
            <person name="Xie S."/>
            <person name="Huang L."/>
            <person name="Zhang X."/>
        </authorList>
    </citation>
    <scope>NUCLEOTIDE SEQUENCE</scope>
    <source>
        <strain evidence="1">CRI 24-3</strain>
    </source>
</reference>
<evidence type="ECO:0000313" key="2">
    <source>
        <dbReference type="Proteomes" id="UP000830768"/>
    </source>
</evidence>
<evidence type="ECO:0000313" key="1">
    <source>
        <dbReference type="EMBL" id="UPK93494.1"/>
    </source>
</evidence>
<dbReference type="Proteomes" id="UP000830768">
    <property type="component" value="Chromosome 4"/>
</dbReference>
<name>A0ACD3YX00_FUSSC</name>
<proteinExistence type="predicted"/>
<protein>
    <submittedName>
        <fullName evidence="1">Uncharacterized protein</fullName>
    </submittedName>
</protein>
<dbReference type="EMBL" id="CP090033">
    <property type="protein sequence ID" value="UPK93494.1"/>
    <property type="molecule type" value="Genomic_DNA"/>
</dbReference>